<reference evidence="1 2" key="1">
    <citation type="submission" date="2018-02" db="EMBL/GenBank/DDBJ databases">
        <title>Draft genome of wild Prunus yedoensis var. nudiflora.</title>
        <authorList>
            <person name="Baek S."/>
            <person name="Kim J.-H."/>
            <person name="Choi K."/>
            <person name="Kim G.-B."/>
            <person name="Cho A."/>
            <person name="Jang H."/>
            <person name="Shin C.-H."/>
            <person name="Yu H.-J."/>
            <person name="Mun J.-H."/>
        </authorList>
    </citation>
    <scope>NUCLEOTIDE SEQUENCE [LARGE SCALE GENOMIC DNA]</scope>
    <source>
        <strain evidence="2">cv. Jeju island</strain>
        <tissue evidence="1">Leaf</tissue>
    </source>
</reference>
<evidence type="ECO:0000313" key="2">
    <source>
        <dbReference type="Proteomes" id="UP000250321"/>
    </source>
</evidence>
<keyword evidence="2" id="KW-1185">Reference proteome</keyword>
<sequence length="116" mass="12977">MAYLGPKGHNLCSSLNPNTIDSRPRPSKEIPRPCVGQLDKIALEVEIGRFGPTSCFNLIGRFTPANKLGLRDRLDLTVRFLLNNHSQTRPKTSSWAVDLWPNKLWPSLPLVDPAMT</sequence>
<protein>
    <submittedName>
        <fullName evidence="1">Uncharacterized protein</fullName>
    </submittedName>
</protein>
<dbReference type="Proteomes" id="UP000250321">
    <property type="component" value="Unassembled WGS sequence"/>
</dbReference>
<organism evidence="1 2">
    <name type="scientific">Prunus yedoensis var. nudiflora</name>
    <dbReference type="NCBI Taxonomy" id="2094558"/>
    <lineage>
        <taxon>Eukaryota</taxon>
        <taxon>Viridiplantae</taxon>
        <taxon>Streptophyta</taxon>
        <taxon>Embryophyta</taxon>
        <taxon>Tracheophyta</taxon>
        <taxon>Spermatophyta</taxon>
        <taxon>Magnoliopsida</taxon>
        <taxon>eudicotyledons</taxon>
        <taxon>Gunneridae</taxon>
        <taxon>Pentapetalae</taxon>
        <taxon>rosids</taxon>
        <taxon>fabids</taxon>
        <taxon>Rosales</taxon>
        <taxon>Rosaceae</taxon>
        <taxon>Amygdaloideae</taxon>
        <taxon>Amygdaleae</taxon>
        <taxon>Prunus</taxon>
    </lineage>
</organism>
<name>A0A314UDY2_PRUYE</name>
<dbReference type="EMBL" id="PJQY01003968">
    <property type="protein sequence ID" value="PQM33119.1"/>
    <property type="molecule type" value="Genomic_DNA"/>
</dbReference>
<accession>A0A314UDY2</accession>
<evidence type="ECO:0000313" key="1">
    <source>
        <dbReference type="EMBL" id="PQM33119.1"/>
    </source>
</evidence>
<comment type="caution">
    <text evidence="1">The sequence shown here is derived from an EMBL/GenBank/DDBJ whole genome shotgun (WGS) entry which is preliminary data.</text>
</comment>
<proteinExistence type="predicted"/>
<dbReference type="AlphaFoldDB" id="A0A314UDY2"/>
<gene>
    <name evidence="1" type="ORF">Pyn_16958</name>
</gene>